<keyword evidence="1" id="KW-0732">Signal</keyword>
<gene>
    <name evidence="2" type="ORF">FHS50_000990</name>
</gene>
<evidence type="ECO:0000313" key="2">
    <source>
        <dbReference type="EMBL" id="MBB3763967.1"/>
    </source>
</evidence>
<dbReference type="Proteomes" id="UP000578569">
    <property type="component" value="Unassembled WGS sequence"/>
</dbReference>
<dbReference type="Pfam" id="PF01963">
    <property type="entry name" value="TraB_PrgY_gumN"/>
    <property type="match status" value="1"/>
</dbReference>
<dbReference type="InterPro" id="IPR002816">
    <property type="entry name" value="TraB/PrgY/GumN_fam"/>
</dbReference>
<reference evidence="2 3" key="1">
    <citation type="submission" date="2020-08" db="EMBL/GenBank/DDBJ databases">
        <title>Genomic Encyclopedia of Type Strains, Phase IV (KMG-IV): sequencing the most valuable type-strain genomes for metagenomic binning, comparative biology and taxonomic classification.</title>
        <authorList>
            <person name="Goeker M."/>
        </authorList>
    </citation>
    <scope>NUCLEOTIDE SEQUENCE [LARGE SCALE GENOMIC DNA]</scope>
    <source>
        <strain evidence="2 3">DSM 24194</strain>
    </source>
</reference>
<comment type="caution">
    <text evidence="2">The sequence shown here is derived from an EMBL/GenBank/DDBJ whole genome shotgun (WGS) entry which is preliminary data.</text>
</comment>
<dbReference type="CDD" id="cd14789">
    <property type="entry name" value="Tiki"/>
    <property type="match status" value="1"/>
</dbReference>
<dbReference type="InterPro" id="IPR047111">
    <property type="entry name" value="YbaP-like"/>
</dbReference>
<feature type="signal peptide" evidence="1">
    <location>
        <begin position="1"/>
        <end position="29"/>
    </location>
</feature>
<dbReference type="AlphaFoldDB" id="A0A839Z1N8"/>
<name>A0A839Z1N8_9SPHN</name>
<evidence type="ECO:0008006" key="4">
    <source>
        <dbReference type="Google" id="ProtNLM"/>
    </source>
</evidence>
<protein>
    <recommendedName>
        <fullName evidence="4">TraB/GumN family protein</fullName>
    </recommendedName>
</protein>
<evidence type="ECO:0000313" key="3">
    <source>
        <dbReference type="Proteomes" id="UP000578569"/>
    </source>
</evidence>
<evidence type="ECO:0000256" key="1">
    <source>
        <dbReference type="SAM" id="SignalP"/>
    </source>
</evidence>
<dbReference type="PANTHER" id="PTHR40590">
    <property type="entry name" value="CYTOPLASMIC PROTEIN-RELATED"/>
    <property type="match status" value="1"/>
</dbReference>
<dbReference type="PROSITE" id="PS51257">
    <property type="entry name" value="PROKAR_LIPOPROTEIN"/>
    <property type="match status" value="1"/>
</dbReference>
<accession>A0A839Z1N8</accession>
<keyword evidence="3" id="KW-1185">Reference proteome</keyword>
<feature type="chain" id="PRO_5032791342" description="TraB/GumN family protein" evidence="1">
    <location>
        <begin position="30"/>
        <end position="310"/>
    </location>
</feature>
<dbReference type="EMBL" id="JACICF010000001">
    <property type="protein sequence ID" value="MBB3763967.1"/>
    <property type="molecule type" value="Genomic_DNA"/>
</dbReference>
<organism evidence="2 3">
    <name type="scientific">Sphingomicrobium lutaoense</name>
    <dbReference type="NCBI Taxonomy" id="515949"/>
    <lineage>
        <taxon>Bacteria</taxon>
        <taxon>Pseudomonadati</taxon>
        <taxon>Pseudomonadota</taxon>
        <taxon>Alphaproteobacteria</taxon>
        <taxon>Sphingomonadales</taxon>
        <taxon>Sphingomonadaceae</taxon>
        <taxon>Sphingomicrobium</taxon>
    </lineage>
</organism>
<dbReference type="RefSeq" id="WP_183933264.1">
    <property type="nucleotide sequence ID" value="NZ_JACICF010000001.1"/>
</dbReference>
<proteinExistence type="predicted"/>
<dbReference type="PANTHER" id="PTHR40590:SF1">
    <property type="entry name" value="CYTOPLASMIC PROTEIN"/>
    <property type="match status" value="1"/>
</dbReference>
<sequence length="310" mass="33755">MKRMITRTATATIALVLSACATANPPAPAAAPAAVAAEAVPVVDPAVWKLADEDTTIYMLGTIHLLPKNHNWKTSTIEQVIEAADQLILEVNAGPEDAAKLQPLIMELAITPGLPPLKERVPEDRHARLDELISKSGVPAQAFDMMETWFAAFTLTQVIMREYGLSPEDGVEAVLRETFKKKGKPIGELETVREQLGFFDSLSEETQREFLASALDDAEEAKKMFGNMLNAWTVGDVDAIEATFIEAQMSEELEAALLTRRNANWTEWLGARLEQPGTILVAVGAGHLAGEGSVVDMLEDKGYTVTRIDD</sequence>